<dbReference type="PRINTS" id="PR00633">
    <property type="entry name" value="RCCNDNSATION"/>
</dbReference>
<dbReference type="InterPro" id="IPR058923">
    <property type="entry name" value="RCC1-like_dom"/>
</dbReference>
<accession>A0A918FGW8</accession>
<dbReference type="InterPro" id="IPR009091">
    <property type="entry name" value="RCC1/BLIP-II"/>
</dbReference>
<sequence>MRRRSALSLLLLPALLLGACAQQSLSTQPTASTPVGSTSSPAGVYQVSFQNVGTGDFTASAQLAAPLRSQSLVAVPEPAGGGFTFDRLSSSTFVVKATGIRHVQATFKVTNNTGLTLNSLKFVPAIPTGGSTVFSRVTYFDGSDASSKAGSLNPVQGQYTSGATGQAVTDAGSSPFVTGLDTSGVDTTGRGVSSVKPYGWQVASQLAPGGTAVVTFAVDLPADANPKNDPFNFNLNFIGVQDGTSLTSAVQQYNSTTKSFGNYVQFPTIGTNSLPAYYDVKNVDRNGTSIASVLCSFDGASVSNISTPSFPNRYRVTMGSLGAHTLQVYTGSSCPTNAGTGTVLLSQPVNGTAPARMPLAGGYAHNLAVKVDGTVSSWGYNSYGQLGNGTTTNSTTPVTVSGLTNAVSVAGGNAYSLALKADGTVSSWGFNGNGELGSGTTTDSTTPVAVSGLTNVVSVAAGRFHSLALKVDGTVSSWGYNYYGQLGNGTTTNSITPVDVSGLTDVVSVAAGNIHNLALKADGTVSGWGFNGDGELGNGTTINSSTPVTVSGLTNAISVAAGNYHSLALKADGTVSSWGYNGVGQLGTGTNTSSTIPVAVSGLTNAVSISSGYFHSLAVKADGTVSSWGYNNYGQLGTGTNTSSTIPVAVSGLTNAISVAAGNYHSLALKADGTVSSWGSNNDGQLGSGTTTDSSTPLPVPMNGVAQPTP</sequence>
<dbReference type="PANTHER" id="PTHR45982:SF1">
    <property type="entry name" value="REGULATOR OF CHROMOSOME CONDENSATION"/>
    <property type="match status" value="1"/>
</dbReference>
<organism evidence="6 7">
    <name type="scientific">Deinococcus ruber</name>
    <dbReference type="NCBI Taxonomy" id="1848197"/>
    <lineage>
        <taxon>Bacteria</taxon>
        <taxon>Thermotogati</taxon>
        <taxon>Deinococcota</taxon>
        <taxon>Deinococci</taxon>
        <taxon>Deinococcales</taxon>
        <taxon>Deinococcaceae</taxon>
        <taxon>Deinococcus</taxon>
    </lineage>
</organism>
<dbReference type="Pfam" id="PF00415">
    <property type="entry name" value="RCC1"/>
    <property type="match status" value="1"/>
</dbReference>
<dbReference type="GO" id="GO:0005085">
    <property type="term" value="F:guanyl-nucleotide exchange factor activity"/>
    <property type="evidence" value="ECO:0007669"/>
    <property type="project" value="TreeGrafter"/>
</dbReference>
<keyword evidence="7" id="KW-1185">Reference proteome</keyword>
<name>A0A918FGW8_9DEIO</name>
<dbReference type="SUPFAM" id="SSF50985">
    <property type="entry name" value="RCC1/BLIP-II"/>
    <property type="match status" value="2"/>
</dbReference>
<dbReference type="PROSITE" id="PS00626">
    <property type="entry name" value="RCC1_2"/>
    <property type="match status" value="4"/>
</dbReference>
<dbReference type="InterPro" id="IPR051553">
    <property type="entry name" value="Ran_GTPase-activating"/>
</dbReference>
<reference evidence="6" key="1">
    <citation type="journal article" date="2014" name="Int. J. Syst. Evol. Microbiol.">
        <title>Complete genome sequence of Corynebacterium casei LMG S-19264T (=DSM 44701T), isolated from a smear-ripened cheese.</title>
        <authorList>
            <consortium name="US DOE Joint Genome Institute (JGI-PGF)"/>
            <person name="Walter F."/>
            <person name="Albersmeier A."/>
            <person name="Kalinowski J."/>
            <person name="Ruckert C."/>
        </authorList>
    </citation>
    <scope>NUCLEOTIDE SEQUENCE</scope>
    <source>
        <strain evidence="6">JCM 31311</strain>
    </source>
</reference>
<evidence type="ECO:0000256" key="3">
    <source>
        <dbReference type="SAM" id="MobiDB-lite"/>
    </source>
</evidence>
<dbReference type="EMBL" id="BMQL01000075">
    <property type="protein sequence ID" value="GGR36951.1"/>
    <property type="molecule type" value="Genomic_DNA"/>
</dbReference>
<dbReference type="RefSeq" id="WP_189093558.1">
    <property type="nucleotide sequence ID" value="NZ_BMQL01000075.1"/>
</dbReference>
<dbReference type="Pfam" id="PF25390">
    <property type="entry name" value="WD40_RLD"/>
    <property type="match status" value="1"/>
</dbReference>
<evidence type="ECO:0000256" key="1">
    <source>
        <dbReference type="ARBA" id="ARBA00022658"/>
    </source>
</evidence>
<keyword evidence="4" id="KW-0732">Signal</keyword>
<keyword evidence="2" id="KW-0677">Repeat</keyword>
<dbReference type="PANTHER" id="PTHR45982">
    <property type="entry name" value="REGULATOR OF CHROMOSOME CONDENSATION"/>
    <property type="match status" value="1"/>
</dbReference>
<dbReference type="Gene3D" id="2.130.10.30">
    <property type="entry name" value="Regulator of chromosome condensation 1/beta-lactamase-inhibitor protein II"/>
    <property type="match status" value="2"/>
</dbReference>
<feature type="compositionally biased region" description="Polar residues" evidence="3">
    <location>
        <begin position="680"/>
        <end position="697"/>
    </location>
</feature>
<keyword evidence="1" id="KW-0344">Guanine-nucleotide releasing factor</keyword>
<feature type="region of interest" description="Disordered" evidence="3">
    <location>
        <begin position="680"/>
        <end position="710"/>
    </location>
</feature>
<dbReference type="Proteomes" id="UP000603865">
    <property type="component" value="Unassembled WGS sequence"/>
</dbReference>
<feature type="signal peptide" evidence="4">
    <location>
        <begin position="1"/>
        <end position="21"/>
    </location>
</feature>
<dbReference type="PROSITE" id="PS50012">
    <property type="entry name" value="RCC1_3"/>
    <property type="match status" value="7"/>
</dbReference>
<proteinExistence type="predicted"/>
<feature type="domain" description="RCC1-like" evidence="5">
    <location>
        <begin position="446"/>
        <end position="701"/>
    </location>
</feature>
<protein>
    <recommendedName>
        <fullName evidence="5">RCC1-like domain-containing protein</fullName>
    </recommendedName>
</protein>
<comment type="caution">
    <text evidence="6">The sequence shown here is derived from an EMBL/GenBank/DDBJ whole genome shotgun (WGS) entry which is preliminary data.</text>
</comment>
<dbReference type="GO" id="GO:0005737">
    <property type="term" value="C:cytoplasm"/>
    <property type="evidence" value="ECO:0007669"/>
    <property type="project" value="TreeGrafter"/>
</dbReference>
<reference evidence="6" key="2">
    <citation type="submission" date="2020-09" db="EMBL/GenBank/DDBJ databases">
        <authorList>
            <person name="Sun Q."/>
            <person name="Ohkuma M."/>
        </authorList>
    </citation>
    <scope>NUCLEOTIDE SEQUENCE</scope>
    <source>
        <strain evidence="6">JCM 31311</strain>
    </source>
</reference>
<dbReference type="AlphaFoldDB" id="A0A918FGW8"/>
<dbReference type="InterPro" id="IPR000408">
    <property type="entry name" value="Reg_chr_condens"/>
</dbReference>
<evidence type="ECO:0000259" key="5">
    <source>
        <dbReference type="Pfam" id="PF25390"/>
    </source>
</evidence>
<evidence type="ECO:0000313" key="6">
    <source>
        <dbReference type="EMBL" id="GGR36951.1"/>
    </source>
</evidence>
<gene>
    <name evidence="6" type="ORF">GCM10008957_53160</name>
</gene>
<evidence type="ECO:0000256" key="4">
    <source>
        <dbReference type="SAM" id="SignalP"/>
    </source>
</evidence>
<evidence type="ECO:0000313" key="7">
    <source>
        <dbReference type="Proteomes" id="UP000603865"/>
    </source>
</evidence>
<feature type="chain" id="PRO_5037931427" description="RCC1-like domain-containing protein" evidence="4">
    <location>
        <begin position="22"/>
        <end position="710"/>
    </location>
</feature>
<dbReference type="PROSITE" id="PS51257">
    <property type="entry name" value="PROKAR_LIPOPROTEIN"/>
    <property type="match status" value="1"/>
</dbReference>
<evidence type="ECO:0000256" key="2">
    <source>
        <dbReference type="ARBA" id="ARBA00022737"/>
    </source>
</evidence>